<dbReference type="Pfam" id="PF21762">
    <property type="entry name" value="DEDDh_C"/>
    <property type="match status" value="1"/>
</dbReference>
<dbReference type="GO" id="GO:0003676">
    <property type="term" value="F:nucleic acid binding"/>
    <property type="evidence" value="ECO:0007669"/>
    <property type="project" value="InterPro"/>
</dbReference>
<name>A0AAD4F473_9PEZI</name>
<dbReference type="GO" id="GO:0005634">
    <property type="term" value="C:nucleus"/>
    <property type="evidence" value="ECO:0007669"/>
    <property type="project" value="TreeGrafter"/>
</dbReference>
<dbReference type="Proteomes" id="UP001197093">
    <property type="component" value="Unassembled WGS sequence"/>
</dbReference>
<keyword evidence="4" id="KW-1185">Reference proteome</keyword>
<proteinExistence type="predicted"/>
<evidence type="ECO:0000259" key="2">
    <source>
        <dbReference type="Pfam" id="PF21762"/>
    </source>
</evidence>
<dbReference type="InterPro" id="IPR012337">
    <property type="entry name" value="RNaseH-like_sf"/>
</dbReference>
<feature type="region of interest" description="Disordered" evidence="1">
    <location>
        <begin position="555"/>
        <end position="593"/>
    </location>
</feature>
<organism evidence="3 4">
    <name type="scientific">Staphylotrichum longicolle</name>
    <dbReference type="NCBI Taxonomy" id="669026"/>
    <lineage>
        <taxon>Eukaryota</taxon>
        <taxon>Fungi</taxon>
        <taxon>Dikarya</taxon>
        <taxon>Ascomycota</taxon>
        <taxon>Pezizomycotina</taxon>
        <taxon>Sordariomycetes</taxon>
        <taxon>Sordariomycetidae</taxon>
        <taxon>Sordariales</taxon>
        <taxon>Chaetomiaceae</taxon>
        <taxon>Staphylotrichum</taxon>
    </lineage>
</organism>
<reference evidence="3" key="1">
    <citation type="submission" date="2023-02" db="EMBL/GenBank/DDBJ databases">
        <authorList>
            <person name="Palmer J.M."/>
        </authorList>
    </citation>
    <scope>NUCLEOTIDE SEQUENCE</scope>
    <source>
        <strain evidence="3">FW57</strain>
    </source>
</reference>
<protein>
    <recommendedName>
        <fullName evidence="2">Gfd2/YDR514C-like C-terminal domain-containing protein</fullName>
    </recommendedName>
</protein>
<dbReference type="InterPro" id="IPR040151">
    <property type="entry name" value="Gfd2/YDR514C-like"/>
</dbReference>
<evidence type="ECO:0000256" key="1">
    <source>
        <dbReference type="SAM" id="MobiDB-lite"/>
    </source>
</evidence>
<accession>A0AAD4F473</accession>
<dbReference type="InterPro" id="IPR048519">
    <property type="entry name" value="Gfd2/YDR514C-like_C"/>
</dbReference>
<dbReference type="Gene3D" id="3.30.420.10">
    <property type="entry name" value="Ribonuclease H-like superfamily/Ribonuclease H"/>
    <property type="match status" value="1"/>
</dbReference>
<sequence>MASQEPPLSWEDEEFLARLKEITGDAAVWDNFDAAAWRNNLSAGEDPDLSEYSGFEDDQYDSDDSAPMILNAHKLTPAEKAAQGVEGKLNTARQYASTETAWPNELARLESIEWTETGLALGDVSAEGDRFVAWVLVEAYPEMFVGKSNAARAAPLFTLDALTEDRVWDLYYVHCPPDMNMKPVVMVPTYQFQHLLAIVNAKLETRFTVPPGKNKERYMMSFGMGNSPRPRFLGRCDSLASFKKISEVIPAPHPEDDLSKATTAGLDEFKQLLQKSRTDRKRVKKSDKNRAKRFHAHKAWGRSVKRAQRYLGLRGRVDAQTTGEVAPFDLNLPMTDDPESSVLFVCIDIEAWEKNQNVITEVGIAMLDTTEIRDIAPGQGGQNWLSHIHARHIRVDENTWAENKRFVRGCADHFNFGESEFITQSLITPIIKDLIDNATFVDPADGATKPRPVVLVFHESSADVKFLKLLSYRAEDAANVVDVVDTREMHQFLVRSNDSASLATVLTYLGIAHSHLHNAGNDAVYTLQAMVGLAVKKRVMSLEKAAGDLADYDLGKENEGWTSGEDTDGGDPVRLPDTREAVGTADAGDNGGD</sequence>
<dbReference type="SUPFAM" id="SSF53098">
    <property type="entry name" value="Ribonuclease H-like"/>
    <property type="match status" value="1"/>
</dbReference>
<dbReference type="InterPro" id="IPR036397">
    <property type="entry name" value="RNaseH_sf"/>
</dbReference>
<feature type="domain" description="Gfd2/YDR514C-like C-terminal" evidence="2">
    <location>
        <begin position="344"/>
        <end position="532"/>
    </location>
</feature>
<dbReference type="PANTHER" id="PTHR28083">
    <property type="entry name" value="GOOD FOR FULL DBP5 ACTIVITY PROTEIN 2"/>
    <property type="match status" value="1"/>
</dbReference>
<evidence type="ECO:0000313" key="4">
    <source>
        <dbReference type="Proteomes" id="UP001197093"/>
    </source>
</evidence>
<dbReference type="AlphaFoldDB" id="A0AAD4F473"/>
<dbReference type="EMBL" id="JAHCVI010000001">
    <property type="protein sequence ID" value="KAG7290483.1"/>
    <property type="molecule type" value="Genomic_DNA"/>
</dbReference>
<evidence type="ECO:0000313" key="3">
    <source>
        <dbReference type="EMBL" id="KAG7290483.1"/>
    </source>
</evidence>
<dbReference type="PANTHER" id="PTHR28083:SF1">
    <property type="entry name" value="GOOD FOR FULL DBP5 ACTIVITY PROTEIN 2"/>
    <property type="match status" value="1"/>
</dbReference>
<comment type="caution">
    <text evidence="3">The sequence shown here is derived from an EMBL/GenBank/DDBJ whole genome shotgun (WGS) entry which is preliminary data.</text>
</comment>
<gene>
    <name evidence="3" type="ORF">NEMBOFW57_000485</name>
</gene>